<feature type="transmembrane region" description="Helical" evidence="1">
    <location>
        <begin position="33"/>
        <end position="54"/>
    </location>
</feature>
<dbReference type="EMBL" id="JAWCTQ010000009">
    <property type="protein sequence ID" value="MDT9682395.1"/>
    <property type="molecule type" value="Genomic_DNA"/>
</dbReference>
<evidence type="ECO:0000313" key="3">
    <source>
        <dbReference type="Proteomes" id="UP001250181"/>
    </source>
</evidence>
<reference evidence="2 3" key="1">
    <citation type="submission" date="2023-09" db="EMBL/GenBank/DDBJ databases">
        <title>Streptomyces sp. nov.: A antagonism against Alternaria gaisen Producing Streptochlin, Isolated from Tamarix root soil.</title>
        <authorList>
            <person name="Chen Y."/>
        </authorList>
    </citation>
    <scope>NUCLEOTIDE SEQUENCE [LARGE SCALE GENOMIC DNA]</scope>
    <source>
        <strain evidence="2 3">TRM76323</strain>
    </source>
</reference>
<sequence length="61" mass="6427">MIQPGREKTIAPLGLLQVVCGLLLVTLFNQASVALGCGLLLLASGCVSLVLAYVSMRKARR</sequence>
<keyword evidence="1" id="KW-0812">Transmembrane</keyword>
<gene>
    <name evidence="2" type="ORF">RND61_09990</name>
</gene>
<comment type="caution">
    <text evidence="2">The sequence shown here is derived from an EMBL/GenBank/DDBJ whole genome shotgun (WGS) entry which is preliminary data.</text>
</comment>
<dbReference type="Proteomes" id="UP001250181">
    <property type="component" value="Unassembled WGS sequence"/>
</dbReference>
<evidence type="ECO:0000256" key="1">
    <source>
        <dbReference type="SAM" id="Phobius"/>
    </source>
</evidence>
<keyword evidence="1" id="KW-0472">Membrane</keyword>
<dbReference type="RefSeq" id="WP_315877480.1">
    <property type="nucleotide sequence ID" value="NZ_JAWCTQ010000009.1"/>
</dbReference>
<organism evidence="2 3">
    <name type="scientific">Streptomyces tamarix</name>
    <dbReference type="NCBI Taxonomy" id="3078565"/>
    <lineage>
        <taxon>Bacteria</taxon>
        <taxon>Bacillati</taxon>
        <taxon>Actinomycetota</taxon>
        <taxon>Actinomycetes</taxon>
        <taxon>Kitasatosporales</taxon>
        <taxon>Streptomycetaceae</taxon>
        <taxon>Streptomyces</taxon>
    </lineage>
</organism>
<proteinExistence type="predicted"/>
<accession>A0ABU3QI05</accession>
<feature type="transmembrane region" description="Helical" evidence="1">
    <location>
        <begin position="9"/>
        <end position="27"/>
    </location>
</feature>
<name>A0ABU3QI05_9ACTN</name>
<protein>
    <submittedName>
        <fullName evidence="2">Uncharacterized protein</fullName>
    </submittedName>
</protein>
<keyword evidence="1" id="KW-1133">Transmembrane helix</keyword>
<evidence type="ECO:0000313" key="2">
    <source>
        <dbReference type="EMBL" id="MDT9682395.1"/>
    </source>
</evidence>
<keyword evidence="3" id="KW-1185">Reference proteome</keyword>